<evidence type="ECO:0000313" key="1">
    <source>
        <dbReference type="EMBL" id="KAK7276014.1"/>
    </source>
</evidence>
<organism evidence="1 2">
    <name type="scientific">Crotalaria pallida</name>
    <name type="common">Smooth rattlebox</name>
    <name type="synonym">Crotalaria striata</name>
    <dbReference type="NCBI Taxonomy" id="3830"/>
    <lineage>
        <taxon>Eukaryota</taxon>
        <taxon>Viridiplantae</taxon>
        <taxon>Streptophyta</taxon>
        <taxon>Embryophyta</taxon>
        <taxon>Tracheophyta</taxon>
        <taxon>Spermatophyta</taxon>
        <taxon>Magnoliopsida</taxon>
        <taxon>eudicotyledons</taxon>
        <taxon>Gunneridae</taxon>
        <taxon>Pentapetalae</taxon>
        <taxon>rosids</taxon>
        <taxon>fabids</taxon>
        <taxon>Fabales</taxon>
        <taxon>Fabaceae</taxon>
        <taxon>Papilionoideae</taxon>
        <taxon>50 kb inversion clade</taxon>
        <taxon>genistoids sensu lato</taxon>
        <taxon>core genistoids</taxon>
        <taxon>Crotalarieae</taxon>
        <taxon>Crotalaria</taxon>
    </lineage>
</organism>
<keyword evidence="2" id="KW-1185">Reference proteome</keyword>
<gene>
    <name evidence="1" type="ORF">RIF29_17144</name>
</gene>
<accession>A0AAN9FGS2</accession>
<reference evidence="1 2" key="1">
    <citation type="submission" date="2024-01" db="EMBL/GenBank/DDBJ databases">
        <title>The genomes of 5 underutilized Papilionoideae crops provide insights into root nodulation and disease resistanc.</title>
        <authorList>
            <person name="Yuan L."/>
        </authorList>
    </citation>
    <scope>NUCLEOTIDE SEQUENCE [LARGE SCALE GENOMIC DNA]</scope>
    <source>
        <strain evidence="1">ZHUSHIDOU_FW_LH</strain>
        <tissue evidence="1">Leaf</tissue>
    </source>
</reference>
<evidence type="ECO:0000313" key="2">
    <source>
        <dbReference type="Proteomes" id="UP001372338"/>
    </source>
</evidence>
<dbReference type="EMBL" id="JAYWIO010000003">
    <property type="protein sequence ID" value="KAK7276014.1"/>
    <property type="molecule type" value="Genomic_DNA"/>
</dbReference>
<protein>
    <submittedName>
        <fullName evidence="1">Uncharacterized protein</fullName>
    </submittedName>
</protein>
<name>A0AAN9FGS2_CROPI</name>
<dbReference type="AlphaFoldDB" id="A0AAN9FGS2"/>
<comment type="caution">
    <text evidence="1">The sequence shown here is derived from an EMBL/GenBank/DDBJ whole genome shotgun (WGS) entry which is preliminary data.</text>
</comment>
<dbReference type="Proteomes" id="UP001372338">
    <property type="component" value="Unassembled WGS sequence"/>
</dbReference>
<sequence length="149" mass="16706">MNKYEIFFSPNVPSTRIINELEQAMSIKAVESHGNYLGLPNQKPRFLALFVIESENISPSNFFLIKGQWAFNNKRLSVYQTLCNVVAVNVDAVIKDTKPQGPIPSWKKPIGYHAKANFDAFVKEGAAHHIQDDLEPVIAYIGMRSSLGN</sequence>
<proteinExistence type="predicted"/>